<gene>
    <name evidence="2" type="ORF">S01H1_42331</name>
</gene>
<reference evidence="2" key="1">
    <citation type="journal article" date="2014" name="Front. Microbiol.">
        <title>High frequency of phylogenetically diverse reductive dehalogenase-homologous genes in deep subseafloor sedimentary metagenomes.</title>
        <authorList>
            <person name="Kawai M."/>
            <person name="Futagami T."/>
            <person name="Toyoda A."/>
            <person name="Takaki Y."/>
            <person name="Nishi S."/>
            <person name="Hori S."/>
            <person name="Arai W."/>
            <person name="Tsubouchi T."/>
            <person name="Morono Y."/>
            <person name="Uchiyama I."/>
            <person name="Ito T."/>
            <person name="Fujiyama A."/>
            <person name="Inagaki F."/>
            <person name="Takami H."/>
        </authorList>
    </citation>
    <scope>NUCLEOTIDE SEQUENCE</scope>
    <source>
        <strain evidence="2">Expedition CK06-06</strain>
    </source>
</reference>
<evidence type="ECO:0000256" key="1">
    <source>
        <dbReference type="SAM" id="MobiDB-lite"/>
    </source>
</evidence>
<comment type="caution">
    <text evidence="2">The sequence shown here is derived from an EMBL/GenBank/DDBJ whole genome shotgun (WGS) entry which is preliminary data.</text>
</comment>
<accession>X0VZH8</accession>
<feature type="region of interest" description="Disordered" evidence="1">
    <location>
        <begin position="48"/>
        <end position="69"/>
    </location>
</feature>
<protein>
    <submittedName>
        <fullName evidence="2">Uncharacterized protein</fullName>
    </submittedName>
</protein>
<evidence type="ECO:0000313" key="2">
    <source>
        <dbReference type="EMBL" id="GAG05891.1"/>
    </source>
</evidence>
<name>X0VZH8_9ZZZZ</name>
<organism evidence="2">
    <name type="scientific">marine sediment metagenome</name>
    <dbReference type="NCBI Taxonomy" id="412755"/>
    <lineage>
        <taxon>unclassified sequences</taxon>
        <taxon>metagenomes</taxon>
        <taxon>ecological metagenomes</taxon>
    </lineage>
</organism>
<feature type="compositionally biased region" description="Basic and acidic residues" evidence="1">
    <location>
        <begin position="58"/>
        <end position="69"/>
    </location>
</feature>
<dbReference type="AlphaFoldDB" id="X0VZH8"/>
<proteinExistence type="predicted"/>
<sequence length="69" mass="7858">MVGLSQPASTVPLYGGLIFIQVIQEFSEPGWIVNHNIYEKNGGQRQEKYNQVHQQYSKADEDAISHCHK</sequence>
<dbReference type="EMBL" id="BARS01026911">
    <property type="protein sequence ID" value="GAG05891.1"/>
    <property type="molecule type" value="Genomic_DNA"/>
</dbReference>